<dbReference type="PRINTS" id="PR00413">
    <property type="entry name" value="HADHALOGNASE"/>
</dbReference>
<protein>
    <recommendedName>
        <fullName evidence="5 10">Phosphoglycolate phosphatase</fullName>
        <shortName evidence="10">PGP</shortName>
        <shortName evidence="10">PGPase</shortName>
        <ecNumber evidence="5 10">3.1.3.18</ecNumber>
    </recommendedName>
</protein>
<keyword evidence="9 10" id="KW-0119">Carbohydrate metabolism</keyword>
<dbReference type="GO" id="GO:0005975">
    <property type="term" value="P:carbohydrate metabolic process"/>
    <property type="evidence" value="ECO:0007669"/>
    <property type="project" value="InterPro"/>
</dbReference>
<evidence type="ECO:0000256" key="10">
    <source>
        <dbReference type="HAMAP-Rule" id="MF_00495"/>
    </source>
</evidence>
<dbReference type="KEGG" id="sphk:SKP52_24075"/>
<sequence length="268" mass="27947">MAGMEGGSHNWPLYCDLGPGISMAMRGPKIDTIVFDLDGTLVDTAPDLIAALNHSLEVLGRPTVEPMLVRPLAGHGARALLDAGLTLSGDAPEELIARAIPVFLEHYADNICTFSAPYPGLELALEELRIEGFRLAICTNKPEGLANHLVEALGWAGVFDAIIGGDTLPVRKPDPLPLLTAITQAKGAKAIYVGDSAVDVATARAAAMPSIAVGFGFSDVCASQLGADLHIDHFDMLPAAVRSIIAPATLIAQRVSLDLDSGQATVAV</sequence>
<dbReference type="SUPFAM" id="SSF56784">
    <property type="entry name" value="HAD-like"/>
    <property type="match status" value="1"/>
</dbReference>
<evidence type="ECO:0000313" key="12">
    <source>
        <dbReference type="Proteomes" id="UP000030907"/>
    </source>
</evidence>
<dbReference type="InterPro" id="IPR050155">
    <property type="entry name" value="HAD-like_hydrolase_sf"/>
</dbReference>
<dbReference type="GO" id="GO:0046295">
    <property type="term" value="P:glycolate biosynthetic process"/>
    <property type="evidence" value="ECO:0007669"/>
    <property type="project" value="UniProtKB-UniRule"/>
</dbReference>
<dbReference type="Gene3D" id="3.40.50.1000">
    <property type="entry name" value="HAD superfamily/HAD-like"/>
    <property type="match status" value="1"/>
</dbReference>
<dbReference type="Gene3D" id="1.10.150.240">
    <property type="entry name" value="Putative phosphatase, domain 2"/>
    <property type="match status" value="1"/>
</dbReference>
<geneLocation type="plasmid" evidence="11 12">
    <name>pSfKp5.2</name>
</geneLocation>
<dbReference type="GO" id="GO:0008967">
    <property type="term" value="F:phosphoglycolate phosphatase activity"/>
    <property type="evidence" value="ECO:0007669"/>
    <property type="project" value="UniProtKB-UniRule"/>
</dbReference>
<dbReference type="Proteomes" id="UP000030907">
    <property type="component" value="Plasmid pSfKp5.2"/>
</dbReference>
<dbReference type="AlphaFoldDB" id="A0A0A7PU98"/>
<name>A0A0A7PU98_9SPHN</name>
<evidence type="ECO:0000256" key="1">
    <source>
        <dbReference type="ARBA" id="ARBA00000830"/>
    </source>
</evidence>
<dbReference type="InterPro" id="IPR006439">
    <property type="entry name" value="HAD-SF_hydro_IA"/>
</dbReference>
<reference evidence="11 12" key="1">
    <citation type="journal article" date="2015" name="Int. J. Syst. Evol. Microbiol.">
        <title>Description of Sphingopyxis fribergensis sp. nov. - a soil bacterium with the ability to degrade styrene and phenylacetic acid.</title>
        <authorList>
            <person name="Oelschlagel M."/>
            <person name="Ruckert C."/>
            <person name="Kalinowski J."/>
            <person name="Schmidt G."/>
            <person name="Schlomann M."/>
            <person name="Tischler D."/>
        </authorList>
    </citation>
    <scope>NUCLEOTIDE SEQUENCE [LARGE SCALE GENOMIC DNA]</scope>
    <source>
        <strain evidence="11 12">Kp5.2</strain>
        <plasmid evidence="11">pSfKp5.2</plasmid>
    </source>
</reference>
<feature type="binding site" evidence="10">
    <location>
        <position position="36"/>
    </location>
    <ligand>
        <name>Mg(2+)</name>
        <dbReference type="ChEBI" id="CHEBI:18420"/>
    </ligand>
</feature>
<dbReference type="UniPathway" id="UPA00865">
    <property type="reaction ID" value="UER00834"/>
</dbReference>
<keyword evidence="12" id="KW-1185">Reference proteome</keyword>
<dbReference type="EMBL" id="CP009123">
    <property type="protein sequence ID" value="AJA11657.1"/>
    <property type="molecule type" value="Genomic_DNA"/>
</dbReference>
<dbReference type="HAMAP" id="MF_00495">
    <property type="entry name" value="GPH_hydrolase_bact"/>
    <property type="match status" value="1"/>
</dbReference>
<feature type="binding site" evidence="10">
    <location>
        <position position="38"/>
    </location>
    <ligand>
        <name>Mg(2+)</name>
        <dbReference type="ChEBI" id="CHEBI:18420"/>
    </ligand>
</feature>
<keyword evidence="6 10" id="KW-0479">Metal-binding</keyword>
<dbReference type="InterPro" id="IPR037512">
    <property type="entry name" value="PGPase_prok"/>
</dbReference>
<dbReference type="InterPro" id="IPR036412">
    <property type="entry name" value="HAD-like_sf"/>
</dbReference>
<dbReference type="PANTHER" id="PTHR43434:SF1">
    <property type="entry name" value="PHOSPHOGLYCOLATE PHOSPHATASE"/>
    <property type="match status" value="1"/>
</dbReference>
<proteinExistence type="inferred from homology"/>
<dbReference type="InterPro" id="IPR041492">
    <property type="entry name" value="HAD_2"/>
</dbReference>
<comment type="similarity">
    <text evidence="4 10">Belongs to the HAD-like hydrolase superfamily. CbbY/CbbZ/Gph/YieH family.</text>
</comment>
<gene>
    <name evidence="11" type="ORF">SKP52_24075</name>
</gene>
<dbReference type="GO" id="GO:0006281">
    <property type="term" value="P:DNA repair"/>
    <property type="evidence" value="ECO:0007669"/>
    <property type="project" value="TreeGrafter"/>
</dbReference>
<evidence type="ECO:0000256" key="6">
    <source>
        <dbReference type="ARBA" id="ARBA00022723"/>
    </source>
</evidence>
<comment type="pathway">
    <text evidence="3 10">Organic acid metabolism; glycolate biosynthesis; glycolate from 2-phosphoglycolate: step 1/1.</text>
</comment>
<evidence type="ECO:0000256" key="4">
    <source>
        <dbReference type="ARBA" id="ARBA00006171"/>
    </source>
</evidence>
<feature type="active site" description="Nucleophile" evidence="10">
    <location>
        <position position="36"/>
    </location>
</feature>
<evidence type="ECO:0000256" key="7">
    <source>
        <dbReference type="ARBA" id="ARBA00022801"/>
    </source>
</evidence>
<keyword evidence="8 10" id="KW-0460">Magnesium</keyword>
<evidence type="ECO:0000313" key="11">
    <source>
        <dbReference type="EMBL" id="AJA11657.1"/>
    </source>
</evidence>
<dbReference type="PANTHER" id="PTHR43434">
    <property type="entry name" value="PHOSPHOGLYCOLATE PHOSPHATASE"/>
    <property type="match status" value="1"/>
</dbReference>
<comment type="catalytic activity">
    <reaction evidence="1 10">
        <text>2-phosphoglycolate + H2O = glycolate + phosphate</text>
        <dbReference type="Rhea" id="RHEA:14369"/>
        <dbReference type="ChEBI" id="CHEBI:15377"/>
        <dbReference type="ChEBI" id="CHEBI:29805"/>
        <dbReference type="ChEBI" id="CHEBI:43474"/>
        <dbReference type="ChEBI" id="CHEBI:58033"/>
        <dbReference type="EC" id="3.1.3.18"/>
    </reaction>
</comment>
<evidence type="ECO:0000256" key="8">
    <source>
        <dbReference type="ARBA" id="ARBA00022842"/>
    </source>
</evidence>
<dbReference type="EC" id="3.1.3.18" evidence="5 10"/>
<evidence type="ECO:0000256" key="3">
    <source>
        <dbReference type="ARBA" id="ARBA00004818"/>
    </source>
</evidence>
<dbReference type="NCBIfam" id="TIGR01549">
    <property type="entry name" value="HAD-SF-IA-v1"/>
    <property type="match status" value="1"/>
</dbReference>
<dbReference type="NCBIfam" id="TIGR01449">
    <property type="entry name" value="PGP_bact"/>
    <property type="match status" value="1"/>
</dbReference>
<comment type="function">
    <text evidence="10">Specifically catalyzes the dephosphorylation of 2-phosphoglycolate. Is involved in the dissimilation of the intracellular 2-phosphoglycolate formed during the DNA repair of 3'-phosphoglycolate ends, a major class of DNA lesions induced by oxidative stress.</text>
</comment>
<keyword evidence="7 10" id="KW-0378">Hydrolase</keyword>
<dbReference type="InterPro" id="IPR023214">
    <property type="entry name" value="HAD_sf"/>
</dbReference>
<dbReference type="InterPro" id="IPR023198">
    <property type="entry name" value="PGP-like_dom2"/>
</dbReference>
<keyword evidence="11" id="KW-0614">Plasmid</keyword>
<evidence type="ECO:0000256" key="2">
    <source>
        <dbReference type="ARBA" id="ARBA00001946"/>
    </source>
</evidence>
<accession>A0A0A7PU98</accession>
<dbReference type="GO" id="GO:0046872">
    <property type="term" value="F:metal ion binding"/>
    <property type="evidence" value="ECO:0007669"/>
    <property type="project" value="UniProtKB-KW"/>
</dbReference>
<dbReference type="SFLD" id="SFLDG01129">
    <property type="entry name" value="C1.5:_HAD__Beta-PGM__Phosphata"/>
    <property type="match status" value="1"/>
</dbReference>
<feature type="binding site" evidence="10">
    <location>
        <position position="195"/>
    </location>
    <ligand>
        <name>Mg(2+)</name>
        <dbReference type="ChEBI" id="CHEBI:18420"/>
    </ligand>
</feature>
<dbReference type="GO" id="GO:0005829">
    <property type="term" value="C:cytosol"/>
    <property type="evidence" value="ECO:0007669"/>
    <property type="project" value="TreeGrafter"/>
</dbReference>
<dbReference type="Pfam" id="PF13419">
    <property type="entry name" value="HAD_2"/>
    <property type="match status" value="1"/>
</dbReference>
<dbReference type="SFLD" id="SFLDS00003">
    <property type="entry name" value="Haloacid_Dehalogenase"/>
    <property type="match status" value="1"/>
</dbReference>
<dbReference type="HOGENOM" id="CLU_045011_19_1_5"/>
<comment type="cofactor">
    <cofactor evidence="2 10">
        <name>Mg(2+)</name>
        <dbReference type="ChEBI" id="CHEBI:18420"/>
    </cofactor>
</comment>
<evidence type="ECO:0000256" key="5">
    <source>
        <dbReference type="ARBA" id="ARBA00013078"/>
    </source>
</evidence>
<evidence type="ECO:0000256" key="9">
    <source>
        <dbReference type="ARBA" id="ARBA00023277"/>
    </source>
</evidence>
<organism evidence="11 12">
    <name type="scientific">Sphingopyxis fribergensis</name>
    <dbReference type="NCBI Taxonomy" id="1515612"/>
    <lineage>
        <taxon>Bacteria</taxon>
        <taxon>Pseudomonadati</taxon>
        <taxon>Pseudomonadota</taxon>
        <taxon>Alphaproteobacteria</taxon>
        <taxon>Sphingomonadales</taxon>
        <taxon>Sphingomonadaceae</taxon>
        <taxon>Sphingopyxis</taxon>
    </lineage>
</organism>